<dbReference type="InterPro" id="IPR000014">
    <property type="entry name" value="PAS"/>
</dbReference>
<name>A0A422QFC5_9BURK</name>
<accession>A0A422QFC5</accession>
<reference evidence="2" key="1">
    <citation type="submission" date="2014-10" db="EMBL/GenBank/DDBJ databases">
        <title>Massilia sp. genome.</title>
        <authorList>
            <person name="Xu B."/>
            <person name="Dai L."/>
            <person name="Huang Z."/>
        </authorList>
    </citation>
    <scope>NUCLEOTIDE SEQUENCE [LARGE SCALE GENOMIC DNA]</scope>
    <source>
        <strain evidence="2">CFS-1</strain>
    </source>
</reference>
<dbReference type="CDD" id="cd00130">
    <property type="entry name" value="PAS"/>
    <property type="match status" value="1"/>
</dbReference>
<dbReference type="NCBIfam" id="TIGR00229">
    <property type="entry name" value="sensory_box"/>
    <property type="match status" value="1"/>
</dbReference>
<dbReference type="EMBL" id="JSAB01000306">
    <property type="protein sequence ID" value="RNF28688.1"/>
    <property type="molecule type" value="Genomic_DNA"/>
</dbReference>
<feature type="domain" description="PAS" evidence="1">
    <location>
        <begin position="1"/>
        <end position="41"/>
    </location>
</feature>
<dbReference type="AlphaFoldDB" id="A0A422QFC5"/>
<proteinExistence type="predicted"/>
<evidence type="ECO:0000259" key="1">
    <source>
        <dbReference type="PROSITE" id="PS50112"/>
    </source>
</evidence>
<evidence type="ECO:0000313" key="2">
    <source>
        <dbReference type="EMBL" id="RNF28688.1"/>
    </source>
</evidence>
<gene>
    <name evidence="2" type="ORF">NM04_21895</name>
</gene>
<feature type="non-terminal residue" evidence="2">
    <location>
        <position position="103"/>
    </location>
</feature>
<keyword evidence="3" id="KW-1185">Reference proteome</keyword>
<dbReference type="OrthoDB" id="118142at2"/>
<dbReference type="RefSeq" id="WP_123071518.1">
    <property type="nucleotide sequence ID" value="NZ_JSAB01000306.1"/>
</dbReference>
<dbReference type="InterPro" id="IPR035965">
    <property type="entry name" value="PAS-like_dom_sf"/>
</dbReference>
<dbReference type="Proteomes" id="UP000283254">
    <property type="component" value="Unassembled WGS sequence"/>
</dbReference>
<dbReference type="Gene3D" id="3.30.450.20">
    <property type="entry name" value="PAS domain"/>
    <property type="match status" value="1"/>
</dbReference>
<dbReference type="SUPFAM" id="SSF55785">
    <property type="entry name" value="PYP-like sensor domain (PAS domain)"/>
    <property type="match status" value="1"/>
</dbReference>
<dbReference type="PROSITE" id="PS50112">
    <property type="entry name" value="PAS"/>
    <property type="match status" value="1"/>
</dbReference>
<evidence type="ECO:0000313" key="3">
    <source>
        <dbReference type="Proteomes" id="UP000283254"/>
    </source>
</evidence>
<organism evidence="2 3">
    <name type="scientific">Massilia aurea</name>
    <dbReference type="NCBI Taxonomy" id="373040"/>
    <lineage>
        <taxon>Bacteria</taxon>
        <taxon>Pseudomonadati</taxon>
        <taxon>Pseudomonadota</taxon>
        <taxon>Betaproteobacteria</taxon>
        <taxon>Burkholderiales</taxon>
        <taxon>Oxalobacteraceae</taxon>
        <taxon>Telluria group</taxon>
        <taxon>Massilia</taxon>
    </lineage>
</organism>
<sequence>MSAFDPSEQVSFLADEAGTIITWNPQCATLFGLPAADALGRDAAQLLGSPPWPALREDGTARVDLPAPAPRMAIVALAAQLDASGAARGYSVTVIPVSGAPSE</sequence>
<protein>
    <recommendedName>
        <fullName evidence="1">PAS domain-containing protein</fullName>
    </recommendedName>
</protein>
<comment type="caution">
    <text evidence="2">The sequence shown here is derived from an EMBL/GenBank/DDBJ whole genome shotgun (WGS) entry which is preliminary data.</text>
</comment>